<dbReference type="SMART" id="SM00448">
    <property type="entry name" value="REC"/>
    <property type="match status" value="2"/>
</dbReference>
<reference evidence="10 11" key="1">
    <citation type="submission" date="2018-09" db="EMBL/GenBank/DDBJ databases">
        <title>Alcanivorax profundi sp. nov., isolated from 1000 m-depth seawater of the Mariana Trench.</title>
        <authorList>
            <person name="Liu J."/>
        </authorList>
    </citation>
    <scope>NUCLEOTIDE SEQUENCE [LARGE SCALE GENOMIC DNA]</scope>
    <source>
        <strain evidence="10 11">MTEO17</strain>
    </source>
</reference>
<keyword evidence="10" id="KW-0418">Kinase</keyword>
<dbReference type="Pfam" id="PF02518">
    <property type="entry name" value="HATPase_c"/>
    <property type="match status" value="1"/>
</dbReference>
<dbReference type="CDD" id="cd17546">
    <property type="entry name" value="REC_hyHK_CKI1_RcsC-like"/>
    <property type="match status" value="2"/>
</dbReference>
<dbReference type="EMBL" id="QYYA01000003">
    <property type="protein sequence ID" value="RJG17126.1"/>
    <property type="molecule type" value="Genomic_DNA"/>
</dbReference>
<evidence type="ECO:0000256" key="2">
    <source>
        <dbReference type="ARBA" id="ARBA00012438"/>
    </source>
</evidence>
<feature type="domain" description="Response regulatory" evidence="9">
    <location>
        <begin position="650"/>
        <end position="772"/>
    </location>
</feature>
<dbReference type="GO" id="GO:0071474">
    <property type="term" value="P:cellular hyperosmotic response"/>
    <property type="evidence" value="ECO:0007669"/>
    <property type="project" value="TreeGrafter"/>
</dbReference>
<feature type="transmembrane region" description="Helical" evidence="6">
    <location>
        <begin position="281"/>
        <end position="302"/>
    </location>
</feature>
<dbReference type="Gene3D" id="3.30.565.10">
    <property type="entry name" value="Histidine kinase-like ATPase, C-terminal domain"/>
    <property type="match status" value="1"/>
</dbReference>
<comment type="caution">
    <text evidence="10">The sequence shown here is derived from an EMBL/GenBank/DDBJ whole genome shotgun (WGS) entry which is preliminary data.</text>
</comment>
<feature type="transmembrane region" description="Helical" evidence="6">
    <location>
        <begin position="189"/>
        <end position="207"/>
    </location>
</feature>
<keyword evidence="4" id="KW-0902">Two-component regulatory system</keyword>
<keyword evidence="7" id="KW-0732">Signal</keyword>
<dbReference type="InterPro" id="IPR003594">
    <property type="entry name" value="HATPase_dom"/>
</dbReference>
<evidence type="ECO:0000256" key="4">
    <source>
        <dbReference type="ARBA" id="ARBA00023012"/>
    </source>
</evidence>
<dbReference type="InterPro" id="IPR001789">
    <property type="entry name" value="Sig_transdc_resp-reg_receiver"/>
</dbReference>
<proteinExistence type="predicted"/>
<organism evidence="10 11">
    <name type="scientific">Alcanivorax profundi</name>
    <dbReference type="NCBI Taxonomy" id="2338368"/>
    <lineage>
        <taxon>Bacteria</taxon>
        <taxon>Pseudomonadati</taxon>
        <taxon>Pseudomonadota</taxon>
        <taxon>Gammaproteobacteria</taxon>
        <taxon>Oceanospirillales</taxon>
        <taxon>Alcanivoracaceae</taxon>
        <taxon>Alcanivorax</taxon>
    </lineage>
</organism>
<evidence type="ECO:0000256" key="5">
    <source>
        <dbReference type="PROSITE-ProRule" id="PRU00169"/>
    </source>
</evidence>
<dbReference type="InterPro" id="IPR011623">
    <property type="entry name" value="7TMR_DISM_rcpt_extracell_dom1"/>
</dbReference>
<dbReference type="InterPro" id="IPR011006">
    <property type="entry name" value="CheY-like_superfamily"/>
</dbReference>
<dbReference type="Pfam" id="PF00072">
    <property type="entry name" value="Response_reg"/>
    <property type="match status" value="2"/>
</dbReference>
<keyword evidence="6" id="KW-0472">Membrane</keyword>
<feature type="domain" description="Response regulatory" evidence="9">
    <location>
        <begin position="792"/>
        <end position="911"/>
    </location>
</feature>
<evidence type="ECO:0000256" key="1">
    <source>
        <dbReference type="ARBA" id="ARBA00000085"/>
    </source>
</evidence>
<feature type="signal peptide" evidence="7">
    <location>
        <begin position="1"/>
        <end position="31"/>
    </location>
</feature>
<comment type="catalytic activity">
    <reaction evidence="1">
        <text>ATP + protein L-histidine = ADP + protein N-phospho-L-histidine.</text>
        <dbReference type="EC" id="2.7.13.3"/>
    </reaction>
</comment>
<feature type="modified residue" description="4-aspartylphosphate" evidence="5">
    <location>
        <position position="704"/>
    </location>
</feature>
<keyword evidence="11" id="KW-1185">Reference proteome</keyword>
<dbReference type="PROSITE" id="PS50109">
    <property type="entry name" value="HIS_KIN"/>
    <property type="match status" value="1"/>
</dbReference>
<dbReference type="InterPro" id="IPR005467">
    <property type="entry name" value="His_kinase_dom"/>
</dbReference>
<dbReference type="SUPFAM" id="SSF52172">
    <property type="entry name" value="CheY-like"/>
    <property type="match status" value="2"/>
</dbReference>
<feature type="transmembrane region" description="Helical" evidence="6">
    <location>
        <begin position="339"/>
        <end position="362"/>
    </location>
</feature>
<protein>
    <recommendedName>
        <fullName evidence="2">histidine kinase</fullName>
        <ecNumber evidence="2">2.7.13.3</ecNumber>
    </recommendedName>
</protein>
<evidence type="ECO:0000256" key="7">
    <source>
        <dbReference type="SAM" id="SignalP"/>
    </source>
</evidence>
<dbReference type="SMART" id="SM00387">
    <property type="entry name" value="HATPase_c"/>
    <property type="match status" value="1"/>
</dbReference>
<keyword evidence="3 5" id="KW-0597">Phosphoprotein</keyword>
<feature type="transmembrane region" description="Helical" evidence="6">
    <location>
        <begin position="308"/>
        <end position="327"/>
    </location>
</feature>
<dbReference type="CDD" id="cd00082">
    <property type="entry name" value="HisKA"/>
    <property type="match status" value="1"/>
</dbReference>
<dbReference type="GO" id="GO:0000155">
    <property type="term" value="F:phosphorelay sensor kinase activity"/>
    <property type="evidence" value="ECO:0007669"/>
    <property type="project" value="InterPro"/>
</dbReference>
<dbReference type="InterPro" id="IPR011622">
    <property type="entry name" value="7TMR_DISM_rcpt_extracell_dom2"/>
</dbReference>
<accession>A0A418XWC6</accession>
<dbReference type="Gene3D" id="1.10.287.130">
    <property type="match status" value="1"/>
</dbReference>
<dbReference type="RefSeq" id="WP_119918061.1">
    <property type="nucleotide sequence ID" value="NZ_QYYA01000003.1"/>
</dbReference>
<name>A0A418XWC6_9GAMM</name>
<keyword evidence="6" id="KW-1133">Transmembrane helix</keyword>
<dbReference type="OrthoDB" id="9797243at2"/>
<dbReference type="SMART" id="SM00388">
    <property type="entry name" value="HisKA"/>
    <property type="match status" value="1"/>
</dbReference>
<dbReference type="PANTHER" id="PTHR45339:SF1">
    <property type="entry name" value="HYBRID SIGNAL TRANSDUCTION HISTIDINE KINASE J"/>
    <property type="match status" value="1"/>
</dbReference>
<dbReference type="EC" id="2.7.13.3" evidence="2"/>
<dbReference type="Pfam" id="PF00512">
    <property type="entry name" value="HisKA"/>
    <property type="match status" value="1"/>
</dbReference>
<feature type="transmembrane region" description="Helical" evidence="6">
    <location>
        <begin position="248"/>
        <end position="269"/>
    </location>
</feature>
<dbReference type="PANTHER" id="PTHR45339">
    <property type="entry name" value="HYBRID SIGNAL TRANSDUCTION HISTIDINE KINASE J"/>
    <property type="match status" value="1"/>
</dbReference>
<sequence>MLTTLTTWPNRLNAFCLLLLCTLLLVQTAAAEPAPPPPFVIHTEPDNSRITIYSEFLHDEKGALTIEDISALPGSDFQPATRFIERLGVQSGHWWIRVALKNELDQPQEYTLHVLGSPHATLYQPDQTGYTLAETDQRIPGRGAGIRILLPTGQTELFYLRLQAQGYLTYGLSLTTPNQYLADQQLSNAVYMILTGGLLILVIYNLIAGMMGGGITYYYHAAFLLSIIVISLLLADFLPLIVPDSALLQPRLLFVLMLVALWAAAGVTTKFMRLKQHHPRLATLVSALQTLSLIAAVSNLFLPLGIAAYLSFVLVALAAVTLIVLGYTSWHSEAQGGGMFFMTAMLVSLPALLVCLAYLGILQTSAELPQWLMGTAAIEAITLGIGLRIRRIHQNRLQTQSERSEAIADTVDSTRRETLSRIGHDVRTPLSGILGMAEILGDTPLTPNQRECVSAIQHAGDSLLRIINDVLEHSQLSAEGADINRASLDIHDQVMEAIDLFKERAEEKQIELITHVHTNVPARVLGDAGRLRQILTNLIGALIRHGSPGELVVDVSMEPTGQADRIRFGFSGSALSDDTVQRLKDSQRQSESSHLSLVIAEQLVDALEGRMGTLQDHRGAHFWFVLPLPADSSGLHPTVKVDPARLEGRSILVVDDSSTVTRVLRHHALSWGMKVTACHDPREALASLRTQANINEPYDVVVLDHQMPGMDGMQLAARIHEDPLIIHPTVLVMLTGVNQAPSATQARNVGIHRVLSKPVSAPRLRQVLAEELGNERPASHEQTEHQPDPGLRILVAEDHYLSQKVIRGMLGKLGLKADIASNGREALEKARDTRYDLVLMDCEMPEMDGFEATRKIREWEQGSGLPATPIVALTAHILKEHRDRSFAAGMNAHLPKPVELNTLRETVVRYTQPGEDTADS</sequence>
<dbReference type="SUPFAM" id="SSF55874">
    <property type="entry name" value="ATPase domain of HSP90 chaperone/DNA topoisomerase II/histidine kinase"/>
    <property type="match status" value="1"/>
</dbReference>
<evidence type="ECO:0000259" key="8">
    <source>
        <dbReference type="PROSITE" id="PS50109"/>
    </source>
</evidence>
<feature type="domain" description="Histidine kinase" evidence="8">
    <location>
        <begin position="421"/>
        <end position="630"/>
    </location>
</feature>
<evidence type="ECO:0000256" key="6">
    <source>
        <dbReference type="SAM" id="Phobius"/>
    </source>
</evidence>
<dbReference type="PROSITE" id="PS50110">
    <property type="entry name" value="RESPONSE_REGULATORY"/>
    <property type="match status" value="2"/>
</dbReference>
<feature type="modified residue" description="4-aspartylphosphate" evidence="5">
    <location>
        <position position="841"/>
    </location>
</feature>
<evidence type="ECO:0000256" key="3">
    <source>
        <dbReference type="ARBA" id="ARBA00022553"/>
    </source>
</evidence>
<feature type="chain" id="PRO_5019419567" description="histidine kinase" evidence="7">
    <location>
        <begin position="32"/>
        <end position="920"/>
    </location>
</feature>
<evidence type="ECO:0000259" key="9">
    <source>
        <dbReference type="PROSITE" id="PS50110"/>
    </source>
</evidence>
<dbReference type="Gene3D" id="2.60.40.2380">
    <property type="match status" value="1"/>
</dbReference>
<evidence type="ECO:0000313" key="10">
    <source>
        <dbReference type="EMBL" id="RJG17126.1"/>
    </source>
</evidence>
<gene>
    <name evidence="10" type="ORF">D4A39_10315</name>
</gene>
<dbReference type="InterPro" id="IPR003661">
    <property type="entry name" value="HisK_dim/P_dom"/>
</dbReference>
<evidence type="ECO:0000313" key="11">
    <source>
        <dbReference type="Proteomes" id="UP000283734"/>
    </source>
</evidence>
<dbReference type="InterPro" id="IPR036097">
    <property type="entry name" value="HisK_dim/P_sf"/>
</dbReference>
<dbReference type="InterPro" id="IPR036890">
    <property type="entry name" value="HATPase_C_sf"/>
</dbReference>
<dbReference type="Pfam" id="PF07695">
    <property type="entry name" value="7TMR-DISM_7TM"/>
    <property type="match status" value="1"/>
</dbReference>
<keyword evidence="10" id="KW-0808">Transferase</keyword>
<keyword evidence="6" id="KW-0812">Transmembrane</keyword>
<feature type="transmembrane region" description="Helical" evidence="6">
    <location>
        <begin position="219"/>
        <end position="242"/>
    </location>
</feature>
<dbReference type="AlphaFoldDB" id="A0A418XWC6"/>
<dbReference type="Pfam" id="PF07696">
    <property type="entry name" value="7TMR-DISMED2"/>
    <property type="match status" value="1"/>
</dbReference>
<dbReference type="SUPFAM" id="SSF47384">
    <property type="entry name" value="Homodimeric domain of signal transducing histidine kinase"/>
    <property type="match status" value="1"/>
</dbReference>
<dbReference type="Proteomes" id="UP000283734">
    <property type="component" value="Unassembled WGS sequence"/>
</dbReference>
<dbReference type="Gene3D" id="3.40.50.2300">
    <property type="match status" value="2"/>
</dbReference>